<dbReference type="Proteomes" id="UP000002762">
    <property type="component" value="Unassembled WGS sequence"/>
</dbReference>
<organism evidence="1 2">
    <name type="scientific">Beauveria bassiana (strain ARSEF 2860)</name>
    <name type="common">White muscardine disease fungus</name>
    <name type="synonym">Tritirachium shiotae</name>
    <dbReference type="NCBI Taxonomy" id="655819"/>
    <lineage>
        <taxon>Eukaryota</taxon>
        <taxon>Fungi</taxon>
        <taxon>Dikarya</taxon>
        <taxon>Ascomycota</taxon>
        <taxon>Pezizomycotina</taxon>
        <taxon>Sordariomycetes</taxon>
        <taxon>Hypocreomycetidae</taxon>
        <taxon>Hypocreales</taxon>
        <taxon>Cordycipitaceae</taxon>
        <taxon>Beauveria</taxon>
    </lineage>
</organism>
<name>J5JE74_BEAB2</name>
<dbReference type="RefSeq" id="XP_008602279.1">
    <property type="nucleotide sequence ID" value="XM_008604057.1"/>
</dbReference>
<proteinExistence type="predicted"/>
<dbReference type="InParanoid" id="J5JE74"/>
<evidence type="ECO:0000313" key="2">
    <source>
        <dbReference type="Proteomes" id="UP000002762"/>
    </source>
</evidence>
<keyword evidence="2" id="KW-1185">Reference proteome</keyword>
<evidence type="ECO:0000313" key="1">
    <source>
        <dbReference type="EMBL" id="EJP62036.1"/>
    </source>
</evidence>
<reference evidence="1 2" key="1">
    <citation type="journal article" date="2012" name="Sci. Rep.">
        <title>Genomic perspectives on the evolution of fungal entomopathogenicity in Beauveria bassiana.</title>
        <authorList>
            <person name="Xiao G."/>
            <person name="Ying S.H."/>
            <person name="Zheng P."/>
            <person name="Wang Z.L."/>
            <person name="Zhang S."/>
            <person name="Xie X.Q."/>
            <person name="Shang Y."/>
            <person name="St Leger R.J."/>
            <person name="Zhao G.P."/>
            <person name="Wang C."/>
            <person name="Feng M.G."/>
        </authorList>
    </citation>
    <scope>NUCLEOTIDE SEQUENCE [LARGE SCALE GENOMIC DNA]</scope>
    <source>
        <strain evidence="1 2">ARSEF 2860</strain>
    </source>
</reference>
<dbReference type="OrthoDB" id="5086500at2759"/>
<dbReference type="GeneID" id="19891972"/>
<accession>J5JE74</accession>
<sequence length="136" mass="15127">MPTIPDVPMYPHRDGCSSPLDVSLLSPGETPMAAPPFSVRLLAYENEHNNASRQGRDQLLALLPASYRKESGDLGTAGLHDWLWIAGLPLPPRALHHQLLLGREVFVTEQMGMHLVWTAGRLFLKPIPRFLLEPGF</sequence>
<dbReference type="AlphaFoldDB" id="J5JE74"/>
<dbReference type="HOGENOM" id="CLU_1875064_0_0_1"/>
<dbReference type="Pfam" id="PF20246">
    <property type="entry name" value="DUF6601"/>
    <property type="match status" value="1"/>
</dbReference>
<dbReference type="InterPro" id="IPR046536">
    <property type="entry name" value="DUF6601"/>
</dbReference>
<dbReference type="EMBL" id="JH725192">
    <property type="protein sequence ID" value="EJP62036.1"/>
    <property type="molecule type" value="Genomic_DNA"/>
</dbReference>
<protein>
    <submittedName>
        <fullName evidence="1">Uncharacterized protein</fullName>
    </submittedName>
</protein>
<gene>
    <name evidence="1" type="ORF">BBA_08960</name>
</gene>
<dbReference type="STRING" id="655819.J5JE74"/>